<evidence type="ECO:0000313" key="4">
    <source>
        <dbReference type="EMBL" id="OSQ38946.1"/>
    </source>
</evidence>
<protein>
    <submittedName>
        <fullName evidence="4">Beta-lactamase</fullName>
    </submittedName>
</protein>
<dbReference type="InterPro" id="IPR011108">
    <property type="entry name" value="RMMBL"/>
</dbReference>
<dbReference type="Proteomes" id="UP000193391">
    <property type="component" value="Unassembled WGS sequence"/>
</dbReference>
<dbReference type="InterPro" id="IPR022712">
    <property type="entry name" value="Beta_Casp"/>
</dbReference>
<dbReference type="PANTHER" id="PTHR11203:SF37">
    <property type="entry name" value="INTEGRATOR COMPLEX SUBUNIT 11"/>
    <property type="match status" value="1"/>
</dbReference>
<evidence type="ECO:0000259" key="2">
    <source>
        <dbReference type="SMART" id="SM00849"/>
    </source>
</evidence>
<dbReference type="SUPFAM" id="SSF56281">
    <property type="entry name" value="Metallo-hydrolase/oxidoreductase"/>
    <property type="match status" value="1"/>
</dbReference>
<dbReference type="Gene3D" id="3.60.15.10">
    <property type="entry name" value="Ribonuclease Z/Hydroxyacylglutathione hydrolase-like"/>
    <property type="match status" value="1"/>
</dbReference>
<evidence type="ECO:0000313" key="5">
    <source>
        <dbReference type="Proteomes" id="UP000193391"/>
    </source>
</evidence>
<keyword evidence="1" id="KW-0378">Hydrolase</keyword>
<keyword evidence="5" id="KW-1185">Reference proteome</keyword>
<name>A0A1Y2L135_9PROT</name>
<dbReference type="STRING" id="1293891.TMES_09540"/>
<dbReference type="RefSeq" id="WP_085581839.1">
    <property type="nucleotide sequence ID" value="NZ_JFKA01000003.1"/>
</dbReference>
<proteinExistence type="predicted"/>
<dbReference type="SMART" id="SM01027">
    <property type="entry name" value="Beta-Casp"/>
    <property type="match status" value="1"/>
</dbReference>
<evidence type="ECO:0000256" key="1">
    <source>
        <dbReference type="ARBA" id="ARBA00022801"/>
    </source>
</evidence>
<dbReference type="InterPro" id="IPR036866">
    <property type="entry name" value="RibonucZ/Hydroxyglut_hydro"/>
</dbReference>
<dbReference type="Pfam" id="PF07521">
    <property type="entry name" value="RMMBL"/>
    <property type="match status" value="1"/>
</dbReference>
<dbReference type="Pfam" id="PF00753">
    <property type="entry name" value="Lactamase_B"/>
    <property type="match status" value="1"/>
</dbReference>
<comment type="caution">
    <text evidence="4">The sequence shown here is derived from an EMBL/GenBank/DDBJ whole genome shotgun (WGS) entry which is preliminary data.</text>
</comment>
<feature type="domain" description="Metallo-beta-lactamase" evidence="2">
    <location>
        <begin position="15"/>
        <end position="247"/>
    </location>
</feature>
<dbReference type="EMBL" id="JFKA01000003">
    <property type="protein sequence ID" value="OSQ38946.1"/>
    <property type="molecule type" value="Genomic_DNA"/>
</dbReference>
<accession>A0A1Y2L135</accession>
<dbReference type="Pfam" id="PF10996">
    <property type="entry name" value="Beta-Casp"/>
    <property type="match status" value="1"/>
</dbReference>
<dbReference type="GO" id="GO:0004521">
    <property type="term" value="F:RNA endonuclease activity"/>
    <property type="evidence" value="ECO:0007669"/>
    <property type="project" value="TreeGrafter"/>
</dbReference>
<dbReference type="GO" id="GO:0016787">
    <property type="term" value="F:hydrolase activity"/>
    <property type="evidence" value="ECO:0007669"/>
    <property type="project" value="UniProtKB-KW"/>
</dbReference>
<dbReference type="CDD" id="cd16295">
    <property type="entry name" value="TTHA0252-CPSF-like_MBL-fold"/>
    <property type="match status" value="1"/>
</dbReference>
<feature type="domain" description="Beta-Casp" evidence="3">
    <location>
        <begin position="259"/>
        <end position="374"/>
    </location>
</feature>
<gene>
    <name evidence="4" type="ORF">TMES_09540</name>
</gene>
<dbReference type="InterPro" id="IPR050698">
    <property type="entry name" value="MBL"/>
</dbReference>
<reference evidence="4 5" key="1">
    <citation type="submission" date="2014-03" db="EMBL/GenBank/DDBJ databases">
        <title>The draft genome sequence of Thalassospira mesophila JCM 18969.</title>
        <authorList>
            <person name="Lai Q."/>
            <person name="Shao Z."/>
        </authorList>
    </citation>
    <scope>NUCLEOTIDE SEQUENCE [LARGE SCALE GENOMIC DNA]</scope>
    <source>
        <strain evidence="4 5">JCM 18969</strain>
    </source>
</reference>
<dbReference type="PANTHER" id="PTHR11203">
    <property type="entry name" value="CLEAVAGE AND POLYADENYLATION SPECIFICITY FACTOR FAMILY MEMBER"/>
    <property type="match status" value="1"/>
</dbReference>
<dbReference type="OrthoDB" id="9803916at2"/>
<dbReference type="InterPro" id="IPR001279">
    <property type="entry name" value="Metallo-B-lactamas"/>
</dbReference>
<sequence>MTLSVTFCGAAGGVTGSCYLLRTPAGNFLIDCGMFQGSKTVKELNYGPFPFDARDIRAVLLTHAHIDHSGLIPKLVKAGFVGVVFATQPTCDLLTYMLPDSGYIQETEVERLNRRNARRGRPLVEPIYTREDAETALQRLRAVEYHEWIEIAPGFEVRYWDAGHILGSASIEVRIDGEPGHKTRHLLFSGDIGTGEAVFNDAPEGPADVDYLFVETTYGDRERADMSANERRTMLANEVREALIAGGNLVIPSFAVARTQELLVDLAALFNSGQLPKADVFIDSPLAQRATEVFARYLDHDDARALNHPNFHMVPDVEASIQLARVKSGAIIVSASGMCDAGRVRYHLKNNLWRPECTVLLVGYQAAGSMGRILLSGAKNVRIHGDPIHVRARVRNLDIYSGHADQQTLLAWVKARLPVHRAIFLTHGENPARTTFRDLLAANDVPAKLLSLPSLDETVVLRRGKEHQPPIARRLGADAMSREDWHNDYARTLTALSEKLTDVSTNKEREKLLAKLASVIDRA</sequence>
<dbReference type="SMART" id="SM00849">
    <property type="entry name" value="Lactamase_B"/>
    <property type="match status" value="1"/>
</dbReference>
<dbReference type="Gene3D" id="3.40.50.10890">
    <property type="match status" value="1"/>
</dbReference>
<evidence type="ECO:0000259" key="3">
    <source>
        <dbReference type="SMART" id="SM01027"/>
    </source>
</evidence>
<dbReference type="AlphaFoldDB" id="A0A1Y2L135"/>
<organism evidence="4 5">
    <name type="scientific">Thalassospira mesophila</name>
    <dbReference type="NCBI Taxonomy" id="1293891"/>
    <lineage>
        <taxon>Bacteria</taxon>
        <taxon>Pseudomonadati</taxon>
        <taxon>Pseudomonadota</taxon>
        <taxon>Alphaproteobacteria</taxon>
        <taxon>Rhodospirillales</taxon>
        <taxon>Thalassospiraceae</taxon>
        <taxon>Thalassospira</taxon>
    </lineage>
</organism>